<name>A0A1V6RX23_9EURO</name>
<evidence type="ECO:0000256" key="2">
    <source>
        <dbReference type="ARBA" id="ARBA00022801"/>
    </source>
</evidence>
<dbReference type="Pfam" id="PF00232">
    <property type="entry name" value="Glyco_hydro_1"/>
    <property type="match status" value="1"/>
</dbReference>
<accession>A0A1V6RX23</accession>
<dbReference type="PRINTS" id="PR00131">
    <property type="entry name" value="GLHYDRLASE1"/>
</dbReference>
<evidence type="ECO:0000313" key="6">
    <source>
        <dbReference type="Proteomes" id="UP000191518"/>
    </source>
</evidence>
<dbReference type="InterPro" id="IPR017853">
    <property type="entry name" value="GH"/>
</dbReference>
<comment type="caution">
    <text evidence="5">The sequence shown here is derived from an EMBL/GenBank/DDBJ whole genome shotgun (WGS) entry which is preliminary data.</text>
</comment>
<dbReference type="PANTHER" id="PTHR10353:SF36">
    <property type="entry name" value="LP05116P"/>
    <property type="match status" value="1"/>
</dbReference>
<sequence>MDVEESQLDFERYAQICYERFGDRVKNWITLNEPWIVSIFGYATGGNAPGQSSINPQFTEGDTTPEPWVVGKALIMGHARAVALYNRSFRASQRGKIGISLNGDYYEPWDSQDERDQQAVERRMQFHIGWFSNPVCLAQDHPKCMREQLGERLPSFSESDLALLREADMDFYGMNYYTSQFVRHRDTPALEADFMRNVDELQENKQGVPVGEKSGVHWLRSTPDLFRKHLTRVYRTYGKPIYVTENGCLCPDHLDAAVGRARTEDGSDIKEYFAWSLMDNLEWSDGYGVRFGVTSTDYNTMERTPKQSASLLKGMFDERMGGDASKSQ</sequence>
<dbReference type="EMBL" id="MDYP01000020">
    <property type="protein sequence ID" value="OQE06039.1"/>
    <property type="molecule type" value="Genomic_DNA"/>
</dbReference>
<dbReference type="GO" id="GO:0008422">
    <property type="term" value="F:beta-glucosidase activity"/>
    <property type="evidence" value="ECO:0007669"/>
    <property type="project" value="TreeGrafter"/>
</dbReference>
<keyword evidence="6" id="KW-1185">Reference proteome</keyword>
<evidence type="ECO:0000313" key="5">
    <source>
        <dbReference type="EMBL" id="OQE06039.1"/>
    </source>
</evidence>
<gene>
    <name evidence="5" type="ORF">PENVUL_c020G02805</name>
</gene>
<protein>
    <recommendedName>
        <fullName evidence="7">Beta-glucosidase</fullName>
    </recommendedName>
</protein>
<dbReference type="InterPro" id="IPR001360">
    <property type="entry name" value="Glyco_hydro_1"/>
</dbReference>
<evidence type="ECO:0000256" key="4">
    <source>
        <dbReference type="RuleBase" id="RU003690"/>
    </source>
</evidence>
<keyword evidence="2" id="KW-0378">Hydrolase</keyword>
<evidence type="ECO:0000256" key="1">
    <source>
        <dbReference type="ARBA" id="ARBA00010838"/>
    </source>
</evidence>
<evidence type="ECO:0008006" key="7">
    <source>
        <dbReference type="Google" id="ProtNLM"/>
    </source>
</evidence>
<organism evidence="5 6">
    <name type="scientific">Penicillium vulpinum</name>
    <dbReference type="NCBI Taxonomy" id="29845"/>
    <lineage>
        <taxon>Eukaryota</taxon>
        <taxon>Fungi</taxon>
        <taxon>Dikarya</taxon>
        <taxon>Ascomycota</taxon>
        <taxon>Pezizomycotina</taxon>
        <taxon>Eurotiomycetes</taxon>
        <taxon>Eurotiomycetidae</taxon>
        <taxon>Eurotiales</taxon>
        <taxon>Aspergillaceae</taxon>
        <taxon>Penicillium</taxon>
    </lineage>
</organism>
<dbReference type="SUPFAM" id="SSF51445">
    <property type="entry name" value="(Trans)glycosidases"/>
    <property type="match status" value="1"/>
</dbReference>
<dbReference type="AlphaFoldDB" id="A0A1V6RX23"/>
<proteinExistence type="inferred from homology"/>
<evidence type="ECO:0000256" key="3">
    <source>
        <dbReference type="ARBA" id="ARBA00023295"/>
    </source>
</evidence>
<reference evidence="6" key="1">
    <citation type="journal article" date="2017" name="Nat. Microbiol.">
        <title>Global analysis of biosynthetic gene clusters reveals vast potential of secondary metabolite production in Penicillium species.</title>
        <authorList>
            <person name="Nielsen J.C."/>
            <person name="Grijseels S."/>
            <person name="Prigent S."/>
            <person name="Ji B."/>
            <person name="Dainat J."/>
            <person name="Nielsen K.F."/>
            <person name="Frisvad J.C."/>
            <person name="Workman M."/>
            <person name="Nielsen J."/>
        </authorList>
    </citation>
    <scope>NUCLEOTIDE SEQUENCE [LARGE SCALE GENOMIC DNA]</scope>
    <source>
        <strain evidence="6">IBT 29486</strain>
    </source>
</reference>
<dbReference type="PANTHER" id="PTHR10353">
    <property type="entry name" value="GLYCOSYL HYDROLASE"/>
    <property type="match status" value="1"/>
</dbReference>
<dbReference type="STRING" id="29845.A0A1V6RX23"/>
<dbReference type="Proteomes" id="UP000191518">
    <property type="component" value="Unassembled WGS sequence"/>
</dbReference>
<dbReference type="GO" id="GO:0005975">
    <property type="term" value="P:carbohydrate metabolic process"/>
    <property type="evidence" value="ECO:0007669"/>
    <property type="project" value="InterPro"/>
</dbReference>
<keyword evidence="3" id="KW-0326">Glycosidase</keyword>
<comment type="similarity">
    <text evidence="1 4">Belongs to the glycosyl hydrolase 1 family.</text>
</comment>
<dbReference type="Gene3D" id="3.20.20.80">
    <property type="entry name" value="Glycosidases"/>
    <property type="match status" value="1"/>
</dbReference>